<feature type="domain" description="MacB-like periplasmic core" evidence="9">
    <location>
        <begin position="1"/>
        <end position="219"/>
    </location>
</feature>
<evidence type="ECO:0000256" key="6">
    <source>
        <dbReference type="ARBA" id="ARBA00023136"/>
    </source>
</evidence>
<organism evidence="10 11">
    <name type="scientific">Marivirga atlantica</name>
    <dbReference type="NCBI Taxonomy" id="1548457"/>
    <lineage>
        <taxon>Bacteria</taxon>
        <taxon>Pseudomonadati</taxon>
        <taxon>Bacteroidota</taxon>
        <taxon>Cytophagia</taxon>
        <taxon>Cytophagales</taxon>
        <taxon>Marivirgaceae</taxon>
        <taxon>Marivirga</taxon>
    </lineage>
</organism>
<evidence type="ECO:0000259" key="9">
    <source>
        <dbReference type="Pfam" id="PF12704"/>
    </source>
</evidence>
<dbReference type="Proteomes" id="UP000642920">
    <property type="component" value="Unassembled WGS sequence"/>
</dbReference>
<accession>A0A937DFN6</accession>
<dbReference type="Pfam" id="PF02687">
    <property type="entry name" value="FtsX"/>
    <property type="match status" value="1"/>
</dbReference>
<comment type="similarity">
    <text evidence="2">Belongs to the ABC-4 integral membrane protein family. LolC/E subfamily.</text>
</comment>
<dbReference type="Pfam" id="PF12704">
    <property type="entry name" value="MacB_PCD"/>
    <property type="match status" value="1"/>
</dbReference>
<protein>
    <submittedName>
        <fullName evidence="10">ABC transporter permease</fullName>
    </submittedName>
</protein>
<evidence type="ECO:0000256" key="7">
    <source>
        <dbReference type="SAM" id="Phobius"/>
    </source>
</evidence>
<keyword evidence="4 7" id="KW-0812">Transmembrane</keyword>
<feature type="domain" description="ABC3 transporter permease C-terminal" evidence="8">
    <location>
        <begin position="252"/>
        <end position="374"/>
    </location>
</feature>
<feature type="transmembrane region" description="Helical" evidence="7">
    <location>
        <begin position="293"/>
        <end position="322"/>
    </location>
</feature>
<keyword evidence="3" id="KW-1003">Cell membrane</keyword>
<dbReference type="PANTHER" id="PTHR30489:SF0">
    <property type="entry name" value="LIPOPROTEIN-RELEASING SYSTEM TRANSMEMBRANE PROTEIN LOLE"/>
    <property type="match status" value="1"/>
</dbReference>
<feature type="transmembrane region" description="Helical" evidence="7">
    <location>
        <begin position="348"/>
        <end position="368"/>
    </location>
</feature>
<evidence type="ECO:0000256" key="4">
    <source>
        <dbReference type="ARBA" id="ARBA00022692"/>
    </source>
</evidence>
<evidence type="ECO:0000256" key="5">
    <source>
        <dbReference type="ARBA" id="ARBA00022989"/>
    </source>
</evidence>
<evidence type="ECO:0000256" key="2">
    <source>
        <dbReference type="ARBA" id="ARBA00005236"/>
    </source>
</evidence>
<evidence type="ECO:0000256" key="1">
    <source>
        <dbReference type="ARBA" id="ARBA00004651"/>
    </source>
</evidence>
<sequence>MLGVAVGTMALVIVLSVFNGLEDLIRSLYNSFDADLQITLNEGKFFEADEALLSQINEIDGVTELMQVVEDNVLVKYNNGETVVRMKGVDNASTYQSRLAQNITEGSFKLTDQEQNFAVLGRGIRYELAVNPRNEFLALQIYYPKDIKPGITDPSRMYNSGILKPAGVFAIEKQYDEKYIFVPLRFAKQLLSRQNELTAIELMVADNSQIQQVQQQLKNKLGERFKILNSEEQHASLLRAIKIEKLFVYLTFSFILAVASFNIFFSLTMLALDKKRDISIMHAMGIHDKMIRNIFLFEGGIISLSGALFGALIGLGICLLQQQFGIVSMGMASAVTDAYPVKIQATDFIYTMATIITITFLASLQPAIKAMKFSKVERL</sequence>
<dbReference type="InterPro" id="IPR003838">
    <property type="entry name" value="ABC3_permease_C"/>
</dbReference>
<comment type="subcellular location">
    <subcellularLocation>
        <location evidence="1">Cell membrane</location>
        <topology evidence="1">Multi-pass membrane protein</topology>
    </subcellularLocation>
</comment>
<feature type="transmembrane region" description="Helical" evidence="7">
    <location>
        <begin position="246"/>
        <end position="272"/>
    </location>
</feature>
<dbReference type="GO" id="GO:0044874">
    <property type="term" value="P:lipoprotein localization to outer membrane"/>
    <property type="evidence" value="ECO:0007669"/>
    <property type="project" value="TreeGrafter"/>
</dbReference>
<dbReference type="AlphaFoldDB" id="A0A937DFN6"/>
<proteinExistence type="inferred from homology"/>
<dbReference type="EMBL" id="JAERQG010000001">
    <property type="protein sequence ID" value="MBL0763878.1"/>
    <property type="molecule type" value="Genomic_DNA"/>
</dbReference>
<name>A0A937DFN6_9BACT</name>
<keyword evidence="5 7" id="KW-1133">Transmembrane helix</keyword>
<gene>
    <name evidence="10" type="ORF">JKP34_01365</name>
</gene>
<dbReference type="PANTHER" id="PTHR30489">
    <property type="entry name" value="LIPOPROTEIN-RELEASING SYSTEM TRANSMEMBRANE PROTEIN LOLE"/>
    <property type="match status" value="1"/>
</dbReference>
<dbReference type="InterPro" id="IPR051447">
    <property type="entry name" value="Lipoprotein-release_system"/>
</dbReference>
<evidence type="ECO:0000259" key="8">
    <source>
        <dbReference type="Pfam" id="PF02687"/>
    </source>
</evidence>
<keyword evidence="11" id="KW-1185">Reference proteome</keyword>
<dbReference type="GO" id="GO:0098797">
    <property type="term" value="C:plasma membrane protein complex"/>
    <property type="evidence" value="ECO:0007669"/>
    <property type="project" value="TreeGrafter"/>
</dbReference>
<evidence type="ECO:0000256" key="3">
    <source>
        <dbReference type="ARBA" id="ARBA00022475"/>
    </source>
</evidence>
<keyword evidence="6 7" id="KW-0472">Membrane</keyword>
<evidence type="ECO:0000313" key="10">
    <source>
        <dbReference type="EMBL" id="MBL0763878.1"/>
    </source>
</evidence>
<reference evidence="10" key="1">
    <citation type="submission" date="2021-01" db="EMBL/GenBank/DDBJ databases">
        <title>Marivirga sp. nov., isolated from intertidal surface sediments.</title>
        <authorList>
            <person name="Zhang M."/>
        </authorList>
    </citation>
    <scope>NUCLEOTIDE SEQUENCE</scope>
    <source>
        <strain evidence="10">SM1354</strain>
    </source>
</reference>
<dbReference type="InterPro" id="IPR025857">
    <property type="entry name" value="MacB_PCD"/>
</dbReference>
<comment type="caution">
    <text evidence="10">The sequence shown here is derived from an EMBL/GenBank/DDBJ whole genome shotgun (WGS) entry which is preliminary data.</text>
</comment>
<evidence type="ECO:0000313" key="11">
    <source>
        <dbReference type="Proteomes" id="UP000642920"/>
    </source>
</evidence>